<dbReference type="PROSITE" id="PS00022">
    <property type="entry name" value="EGF_1"/>
    <property type="match status" value="1"/>
</dbReference>
<evidence type="ECO:0000313" key="3">
    <source>
        <dbReference type="Proteomes" id="UP000036681"/>
    </source>
</evidence>
<dbReference type="InterPro" id="IPR000742">
    <property type="entry name" value="EGF"/>
</dbReference>
<sequence>MQNNRKYIAYRSRGNFLLHLFEAISLPYHLKGGNNIPQKAFIIVEIYSRTFKGLTTCVMGICVEDENFIRGFSCECLEGYEGLNCDLIVRPDFIGYIQVIQYELKIAEKERLEVDSLLKIYHIF</sequence>
<reference evidence="4" key="1">
    <citation type="submission" date="2017-02" db="UniProtKB">
        <authorList>
            <consortium name="WormBaseParasite"/>
        </authorList>
    </citation>
    <scope>IDENTIFICATION</scope>
</reference>
<name>A0A0M3HGG8_ASCLU</name>
<dbReference type="WBParaSite" id="ALUE_0000061301-mRNA-1">
    <property type="protein sequence ID" value="ALUE_0000061301-mRNA-1"/>
    <property type="gene ID" value="ALUE_0000061301"/>
</dbReference>
<dbReference type="AlphaFoldDB" id="A0A0M3HGG8"/>
<feature type="disulfide bond" evidence="1">
    <location>
        <begin position="76"/>
        <end position="85"/>
    </location>
</feature>
<keyword evidence="3" id="KW-1185">Reference proteome</keyword>
<accession>A0A0M3HGG8</accession>
<dbReference type="PROSITE" id="PS50026">
    <property type="entry name" value="EGF_3"/>
    <property type="match status" value="1"/>
</dbReference>
<proteinExistence type="predicted"/>
<keyword evidence="1" id="KW-0245">EGF-like domain</keyword>
<feature type="domain" description="EGF-like" evidence="2">
    <location>
        <begin position="53"/>
        <end position="86"/>
    </location>
</feature>
<evidence type="ECO:0000256" key="1">
    <source>
        <dbReference type="PROSITE-ProRule" id="PRU00076"/>
    </source>
</evidence>
<keyword evidence="1" id="KW-1015">Disulfide bond</keyword>
<dbReference type="Gene3D" id="2.10.25.10">
    <property type="entry name" value="Laminin"/>
    <property type="match status" value="1"/>
</dbReference>
<evidence type="ECO:0000259" key="2">
    <source>
        <dbReference type="PROSITE" id="PS50026"/>
    </source>
</evidence>
<dbReference type="PROSITE" id="PS01186">
    <property type="entry name" value="EGF_2"/>
    <property type="match status" value="1"/>
</dbReference>
<dbReference type="SUPFAM" id="SSF57196">
    <property type="entry name" value="EGF/Laminin"/>
    <property type="match status" value="1"/>
</dbReference>
<evidence type="ECO:0000313" key="4">
    <source>
        <dbReference type="WBParaSite" id="ALUE_0000061301-mRNA-1"/>
    </source>
</evidence>
<organism evidence="3 4">
    <name type="scientific">Ascaris lumbricoides</name>
    <name type="common">Giant roundworm</name>
    <dbReference type="NCBI Taxonomy" id="6252"/>
    <lineage>
        <taxon>Eukaryota</taxon>
        <taxon>Metazoa</taxon>
        <taxon>Ecdysozoa</taxon>
        <taxon>Nematoda</taxon>
        <taxon>Chromadorea</taxon>
        <taxon>Rhabditida</taxon>
        <taxon>Spirurina</taxon>
        <taxon>Ascaridomorpha</taxon>
        <taxon>Ascaridoidea</taxon>
        <taxon>Ascarididae</taxon>
        <taxon>Ascaris</taxon>
    </lineage>
</organism>
<protein>
    <submittedName>
        <fullName evidence="4">EGF-like domain-containing protein</fullName>
    </submittedName>
</protein>
<dbReference type="Proteomes" id="UP000036681">
    <property type="component" value="Unplaced"/>
</dbReference>
<comment type="caution">
    <text evidence="1">Lacks conserved residue(s) required for the propagation of feature annotation.</text>
</comment>